<feature type="domain" description="GH29D-like beta-sandwich" evidence="5">
    <location>
        <begin position="352"/>
        <end position="417"/>
    </location>
</feature>
<dbReference type="InterPro" id="IPR058094">
    <property type="entry name" value="Ig-like_OmpL47-like"/>
</dbReference>
<feature type="non-terminal residue" evidence="6">
    <location>
        <position position="1016"/>
    </location>
</feature>
<evidence type="ECO:0000259" key="5">
    <source>
        <dbReference type="Pfam" id="PF13290"/>
    </source>
</evidence>
<evidence type="ECO:0000256" key="2">
    <source>
        <dbReference type="ARBA" id="ARBA00023008"/>
    </source>
</evidence>
<dbReference type="Gene3D" id="2.60.40.420">
    <property type="entry name" value="Cupredoxins - blue copper proteins"/>
    <property type="match status" value="1"/>
</dbReference>
<dbReference type="InterPro" id="IPR014756">
    <property type="entry name" value="Ig_E-set"/>
</dbReference>
<evidence type="ECO:0000313" key="6">
    <source>
        <dbReference type="EMBL" id="PSK90171.1"/>
    </source>
</evidence>
<dbReference type="NCBIfam" id="NF047446">
    <property type="entry name" value="barrel_OmpL47"/>
    <property type="match status" value="8"/>
</dbReference>
<dbReference type="PROSITE" id="PS00196">
    <property type="entry name" value="COPPER_BLUE"/>
    <property type="match status" value="1"/>
</dbReference>
<dbReference type="GO" id="GO:0046872">
    <property type="term" value="F:metal ion binding"/>
    <property type="evidence" value="ECO:0007669"/>
    <property type="project" value="UniProtKB-KW"/>
</dbReference>
<proteinExistence type="predicted"/>
<keyword evidence="4" id="KW-0732">Signal</keyword>
<dbReference type="InterPro" id="IPR013783">
    <property type="entry name" value="Ig-like_fold"/>
</dbReference>
<dbReference type="Proteomes" id="UP000243528">
    <property type="component" value="Unassembled WGS sequence"/>
</dbReference>
<keyword evidence="7" id="KW-1185">Reference proteome</keyword>
<feature type="region of interest" description="Disordered" evidence="3">
    <location>
        <begin position="140"/>
        <end position="161"/>
    </location>
</feature>
<protein>
    <submittedName>
        <fullName evidence="6">Ig-like protein group 3</fullName>
    </submittedName>
</protein>
<evidence type="ECO:0000313" key="7">
    <source>
        <dbReference type="Proteomes" id="UP000243528"/>
    </source>
</evidence>
<evidence type="ECO:0000256" key="1">
    <source>
        <dbReference type="ARBA" id="ARBA00022723"/>
    </source>
</evidence>
<organism evidence="6 7">
    <name type="scientific">Haloactinopolyspora alba</name>
    <dbReference type="NCBI Taxonomy" id="648780"/>
    <lineage>
        <taxon>Bacteria</taxon>
        <taxon>Bacillati</taxon>
        <taxon>Actinomycetota</taxon>
        <taxon>Actinomycetes</taxon>
        <taxon>Jiangellales</taxon>
        <taxon>Jiangellaceae</taxon>
        <taxon>Haloactinopolyspora</taxon>
    </lineage>
</organism>
<keyword evidence="1" id="KW-0479">Metal-binding</keyword>
<evidence type="ECO:0000256" key="3">
    <source>
        <dbReference type="SAM" id="MobiDB-lite"/>
    </source>
</evidence>
<dbReference type="InterPro" id="IPR059177">
    <property type="entry name" value="GH29D-like_dom"/>
</dbReference>
<dbReference type="GO" id="GO:0005975">
    <property type="term" value="P:carbohydrate metabolic process"/>
    <property type="evidence" value="ECO:0007669"/>
    <property type="project" value="UniProtKB-ARBA"/>
</dbReference>
<feature type="region of interest" description="Disordered" evidence="3">
    <location>
        <begin position="236"/>
        <end position="256"/>
    </location>
</feature>
<dbReference type="AlphaFoldDB" id="A0A2P8CYX2"/>
<evidence type="ECO:0000256" key="4">
    <source>
        <dbReference type="SAM" id="SignalP"/>
    </source>
</evidence>
<dbReference type="InterPro" id="IPR008972">
    <property type="entry name" value="Cupredoxin"/>
</dbReference>
<comment type="caution">
    <text evidence="6">The sequence shown here is derived from an EMBL/GenBank/DDBJ whole genome shotgun (WGS) entry which is preliminary data.</text>
</comment>
<dbReference type="SUPFAM" id="SSF81296">
    <property type="entry name" value="E set domains"/>
    <property type="match status" value="1"/>
</dbReference>
<feature type="compositionally biased region" description="Polar residues" evidence="3">
    <location>
        <begin position="140"/>
        <end position="150"/>
    </location>
</feature>
<dbReference type="Gene3D" id="2.60.40.10">
    <property type="entry name" value="Immunoglobulins"/>
    <property type="match status" value="8"/>
</dbReference>
<sequence>MVVALLATALAMLGMAPVSTAVPIGGADTDRTGTTAAAQQVLTWTAGDSVTEYTSVTTEATAGPATIVFDNNASSMTHTLTFVTNDPNYNQDVDLNIIASPFDDNGGRHEVEVTLSPGQYKFFCDIPGHGQMTGVLTVTEGSGEDTTPPTVSADVSGEQDADGNYVGSATVAVSADDAGGSGVASVEYEIDDTGFVEYTEPVTVSDPGDHAVQFRATDNAGNVSQTGSVPFTVVADTPEDTTPPTVSAEVSGDQDADGNYVGAATVAVSADDAGGSGVASVEYALDGGAFQAYSEPVTVEAVGSHTVQYRATDNSGNVSQAGSVSFTVVEPQPEDTTPPEVSAEITGEQDADGNYVGSASVTVAAQDAGSGVASVEYDLDGSGFTEYTGPVTVEAVGSHTVQYRATDNSGNVSAVSSVSFTVVEPEPEDTTPPEVSAEVAGDQDADGNYVGSASVTVAAQDPGSGVASVEYDLDGSGFTEYTGPVTVEAVGSHTVQFRATDNSGNVSAVSSVSFTVVEPEPEDTTPPEVSAEVAGEQDADGNYVSSATVTVTAQDPGSGVESVSYALDGGSFGPYGEPVVVDGVGEHTVQFRATDNSGNVSQAGSVSFTVVEPEPEDTTPPTVSAEVTGDQDADGNYVGAATVTVTADDPGSGVDTVSYALDGGSFGPYSEPVVIEEPGSHTVDYRATDNSGNMSDVVSVSFTVVEPEPEDTTPPEVSAEVAGDQDADGNYVGSASVTVAAQDAGSGVASVEYDLDGSGFTEYSGAVEVTETGEHTVRYRATDNSGNTSEVSSVSFTVVEPQPEDTTPPEVSAEVAGEQDADGNYVSSATVTITAQDPGSGVESVSYALDGGSFGPYGEPVVVDDVGEHTVQFRATDNSGNTSEVSSVSFAVVEPGTDACPDSDTRDNVWIGDTDTTVANADTGDGCTINDLIEDKAYWPDHGSFVRHVTDIAEGLENDGVINGREKGKLTRVAARSHIGKKNDPGYEAIFDGTAESLQGWSQAPGGEFELRPDGS</sequence>
<feature type="signal peptide" evidence="4">
    <location>
        <begin position="1"/>
        <end position="20"/>
    </location>
</feature>
<reference evidence="6 7" key="1">
    <citation type="submission" date="2018-03" db="EMBL/GenBank/DDBJ databases">
        <title>Genomic Encyclopedia of Archaeal and Bacterial Type Strains, Phase II (KMG-II): from individual species to whole genera.</title>
        <authorList>
            <person name="Goeker M."/>
        </authorList>
    </citation>
    <scope>NUCLEOTIDE SEQUENCE [LARGE SCALE GENOMIC DNA]</scope>
    <source>
        <strain evidence="6 7">DSM 45211</strain>
    </source>
</reference>
<accession>A0A2P8CYX2</accession>
<dbReference type="Pfam" id="PF13290">
    <property type="entry name" value="CHB_HEX_C_1"/>
    <property type="match status" value="3"/>
</dbReference>
<name>A0A2P8CYX2_9ACTN</name>
<dbReference type="EMBL" id="PYGE01000041">
    <property type="protein sequence ID" value="PSK90171.1"/>
    <property type="molecule type" value="Genomic_DNA"/>
</dbReference>
<feature type="domain" description="GH29D-like beta-sandwich" evidence="5">
    <location>
        <begin position="446"/>
        <end position="511"/>
    </location>
</feature>
<dbReference type="InterPro" id="IPR028871">
    <property type="entry name" value="BlueCu_1_BS"/>
</dbReference>
<feature type="domain" description="GH29D-like beta-sandwich" evidence="5">
    <location>
        <begin position="728"/>
        <end position="793"/>
    </location>
</feature>
<feature type="region of interest" description="Disordered" evidence="3">
    <location>
        <begin position="611"/>
        <end position="634"/>
    </location>
</feature>
<dbReference type="SUPFAM" id="SSF49503">
    <property type="entry name" value="Cupredoxins"/>
    <property type="match status" value="1"/>
</dbReference>
<keyword evidence="2" id="KW-0186">Copper</keyword>
<dbReference type="OrthoDB" id="5243170at2"/>
<gene>
    <name evidence="6" type="ORF">CLV30_1412</name>
</gene>
<feature type="chain" id="PRO_5039276570" evidence="4">
    <location>
        <begin position="21"/>
        <end position="1016"/>
    </location>
</feature>